<gene>
    <name evidence="1" type="ORF">Slin15195_G085490</name>
</gene>
<evidence type="ECO:0000313" key="2">
    <source>
        <dbReference type="Proteomes" id="UP001056384"/>
    </source>
</evidence>
<keyword evidence="2" id="KW-1185">Reference proteome</keyword>
<dbReference type="AlphaFoldDB" id="A0A9Q9ELM5"/>
<protein>
    <submittedName>
        <fullName evidence="1">Uncharacterized protein</fullName>
    </submittedName>
</protein>
<organism evidence="1 2">
    <name type="scientific">Septoria linicola</name>
    <dbReference type="NCBI Taxonomy" id="215465"/>
    <lineage>
        <taxon>Eukaryota</taxon>
        <taxon>Fungi</taxon>
        <taxon>Dikarya</taxon>
        <taxon>Ascomycota</taxon>
        <taxon>Pezizomycotina</taxon>
        <taxon>Dothideomycetes</taxon>
        <taxon>Dothideomycetidae</taxon>
        <taxon>Mycosphaerellales</taxon>
        <taxon>Mycosphaerellaceae</taxon>
        <taxon>Septoria</taxon>
    </lineage>
</organism>
<dbReference type="Proteomes" id="UP001056384">
    <property type="component" value="Chromosome 7"/>
</dbReference>
<name>A0A9Q9ELM5_9PEZI</name>
<dbReference type="EMBL" id="CP099424">
    <property type="protein sequence ID" value="USW55230.1"/>
    <property type="molecule type" value="Genomic_DNA"/>
</dbReference>
<proteinExistence type="predicted"/>
<accession>A0A9Q9ELM5</accession>
<reference evidence="1" key="1">
    <citation type="submission" date="2022-06" db="EMBL/GenBank/DDBJ databases">
        <title>Complete genome sequences of two strains of the flax pathogen Septoria linicola.</title>
        <authorList>
            <person name="Lapalu N."/>
            <person name="Simon A."/>
            <person name="Demenou B."/>
            <person name="Paumier D."/>
            <person name="Guillot M.-P."/>
            <person name="Gout L."/>
            <person name="Valade R."/>
        </authorList>
    </citation>
    <scope>NUCLEOTIDE SEQUENCE</scope>
    <source>
        <strain evidence="1">SE15195</strain>
    </source>
</reference>
<sequence length="199" mass="22895">MVTVDPHKRLQRRSPAYRAYLELDALPENAPEFDVNEDGIPYVQIAENFCRVALNGGLLCGKKFASRCVLDGHLRRDHATTAQKQPYHSPEMIDSADDFYSELMYERHWPDLSVEGQAPLGLRASQRRKQTISDFAEDDSVVEVATSEVLLRESSDRPATKSKQQQDLEYELKKVEIQKKMHVAELRVLELQQQLRKLK</sequence>
<evidence type="ECO:0000313" key="1">
    <source>
        <dbReference type="EMBL" id="USW55230.1"/>
    </source>
</evidence>